<gene>
    <name evidence="2" type="ORF">BST96_03260</name>
</gene>
<organism evidence="2 3">
    <name type="scientific">Oceanicoccus sagamiensis</name>
    <dbReference type="NCBI Taxonomy" id="716816"/>
    <lineage>
        <taxon>Bacteria</taxon>
        <taxon>Pseudomonadati</taxon>
        <taxon>Pseudomonadota</taxon>
        <taxon>Gammaproteobacteria</taxon>
        <taxon>Cellvibrionales</taxon>
        <taxon>Spongiibacteraceae</taxon>
        <taxon>Oceanicoccus</taxon>
    </lineage>
</organism>
<dbReference type="RefSeq" id="WP_085757315.1">
    <property type="nucleotide sequence ID" value="NZ_CP019343.1"/>
</dbReference>
<dbReference type="EMBL" id="CP019343">
    <property type="protein sequence ID" value="ARN73209.1"/>
    <property type="molecule type" value="Genomic_DNA"/>
</dbReference>
<dbReference type="STRING" id="716816.BST96_03260"/>
<reference evidence="2 3" key="1">
    <citation type="submission" date="2016-11" db="EMBL/GenBank/DDBJ databases">
        <title>Trade-off between light-utilization and light-protection in marine flavobacteria.</title>
        <authorList>
            <person name="Kumagai Y."/>
        </authorList>
    </citation>
    <scope>NUCLEOTIDE SEQUENCE [LARGE SCALE GENOMIC DNA]</scope>
    <source>
        <strain evidence="2 3">NBRC 107125</strain>
    </source>
</reference>
<name>A0A1X9NCE6_9GAMM</name>
<keyword evidence="3" id="KW-1185">Reference proteome</keyword>
<sequence>MNKPFWVITAITYSLLVPSLSWANPSLEAMAEQISSNGAVVNPAPVFSADHSLSTEQAYQIQTMAVKSRLGNIAPQALRLA</sequence>
<evidence type="ECO:0000313" key="3">
    <source>
        <dbReference type="Proteomes" id="UP000193450"/>
    </source>
</evidence>
<proteinExistence type="predicted"/>
<protein>
    <submittedName>
        <fullName evidence="2">Uncharacterized protein</fullName>
    </submittedName>
</protein>
<evidence type="ECO:0000256" key="1">
    <source>
        <dbReference type="SAM" id="SignalP"/>
    </source>
</evidence>
<dbReference type="KEGG" id="osg:BST96_03260"/>
<keyword evidence="1" id="KW-0732">Signal</keyword>
<accession>A0A1X9NCE6</accession>
<evidence type="ECO:0000313" key="2">
    <source>
        <dbReference type="EMBL" id="ARN73209.1"/>
    </source>
</evidence>
<feature type="chain" id="PRO_5012191846" evidence="1">
    <location>
        <begin position="24"/>
        <end position="81"/>
    </location>
</feature>
<dbReference type="Proteomes" id="UP000193450">
    <property type="component" value="Chromosome"/>
</dbReference>
<feature type="signal peptide" evidence="1">
    <location>
        <begin position="1"/>
        <end position="23"/>
    </location>
</feature>
<dbReference type="AlphaFoldDB" id="A0A1X9NCE6"/>